<keyword evidence="2" id="KW-1185">Reference proteome</keyword>
<dbReference type="Proteomes" id="UP000029736">
    <property type="component" value="Unassembled WGS sequence"/>
</dbReference>
<reference evidence="1 2" key="1">
    <citation type="journal article" date="2014" name="Int. J. Syst. Evol. Microbiol.">
        <title>Phaeodactylibacter xiamenensis gen. nov., sp. nov., a member of the family Saprospiraceae isolated from the marine alga Phaeodactylum tricornutum.</title>
        <authorList>
            <person name="Chen Z.Jr."/>
            <person name="Lei X."/>
            <person name="Lai Q."/>
            <person name="Li Y."/>
            <person name="Zhang B."/>
            <person name="Zhang J."/>
            <person name="Zhang H."/>
            <person name="Yang L."/>
            <person name="Zheng W."/>
            <person name="Tian Y."/>
            <person name="Yu Z."/>
            <person name="Xu H.Jr."/>
            <person name="Zheng T."/>
        </authorList>
    </citation>
    <scope>NUCLEOTIDE SEQUENCE [LARGE SCALE GENOMIC DNA]</scope>
    <source>
        <strain evidence="1 2">KD52</strain>
    </source>
</reference>
<organism evidence="1 2">
    <name type="scientific">Phaeodactylibacter xiamenensis</name>
    <dbReference type="NCBI Taxonomy" id="1524460"/>
    <lineage>
        <taxon>Bacteria</taxon>
        <taxon>Pseudomonadati</taxon>
        <taxon>Bacteroidota</taxon>
        <taxon>Saprospiria</taxon>
        <taxon>Saprospirales</taxon>
        <taxon>Haliscomenobacteraceae</taxon>
        <taxon>Phaeodactylibacter</taxon>
    </lineage>
</organism>
<dbReference type="STRING" id="1524460.IX84_07700"/>
<evidence type="ECO:0000313" key="1">
    <source>
        <dbReference type="EMBL" id="KGE88556.1"/>
    </source>
</evidence>
<evidence type="ECO:0000313" key="2">
    <source>
        <dbReference type="Proteomes" id="UP000029736"/>
    </source>
</evidence>
<dbReference type="EMBL" id="JPOS01000018">
    <property type="protein sequence ID" value="KGE88556.1"/>
    <property type="molecule type" value="Genomic_DNA"/>
</dbReference>
<dbReference type="AlphaFoldDB" id="A0A098S8X0"/>
<sequence>MKVYLQDVEKDELVEAIIEKADNEGMPLKKDGWQFNWRKLSKIEGAQFYKLTTVDKPEIVEGILMLTLINREILYMNNIEVAPHNYGSDGKFENVAGSLLAFGCYKSFELGKENYLGFLSFDSKTQLIELYQEKYGATYAMGQKMFFSPQAGKELMRKYLLIELDK</sequence>
<proteinExistence type="predicted"/>
<comment type="caution">
    <text evidence="1">The sequence shown here is derived from an EMBL/GenBank/DDBJ whole genome shotgun (WGS) entry which is preliminary data.</text>
</comment>
<dbReference type="RefSeq" id="WP_044218181.1">
    <property type="nucleotide sequence ID" value="NZ_JBKAGJ010000006.1"/>
</dbReference>
<gene>
    <name evidence="1" type="ORF">IX84_07700</name>
</gene>
<evidence type="ECO:0008006" key="3">
    <source>
        <dbReference type="Google" id="ProtNLM"/>
    </source>
</evidence>
<accession>A0A098S8X0</accession>
<name>A0A098S8X0_9BACT</name>
<protein>
    <recommendedName>
        <fullName evidence="3">N-acetyltransferase domain-containing protein</fullName>
    </recommendedName>
</protein>
<dbReference type="OrthoDB" id="956078at2"/>